<evidence type="ECO:0000259" key="2">
    <source>
        <dbReference type="PROSITE" id="PS50102"/>
    </source>
</evidence>
<dbReference type="PROSITE" id="PS50102">
    <property type="entry name" value="RRM"/>
    <property type="match status" value="1"/>
</dbReference>
<accession>A0A8T1YSM7</accession>
<dbReference type="InterPro" id="IPR050441">
    <property type="entry name" value="RBM"/>
</dbReference>
<dbReference type="AlphaFoldDB" id="A0A8T1YSM7"/>
<gene>
    <name evidence="3" type="ORF">ISN45_Aa06g002700</name>
</gene>
<organism evidence="3 4">
    <name type="scientific">Arabidopsis thaliana x Arabidopsis arenosa</name>
    <dbReference type="NCBI Taxonomy" id="1240361"/>
    <lineage>
        <taxon>Eukaryota</taxon>
        <taxon>Viridiplantae</taxon>
        <taxon>Streptophyta</taxon>
        <taxon>Embryophyta</taxon>
        <taxon>Tracheophyta</taxon>
        <taxon>Spermatophyta</taxon>
        <taxon>Magnoliopsida</taxon>
        <taxon>eudicotyledons</taxon>
        <taxon>Gunneridae</taxon>
        <taxon>Pentapetalae</taxon>
        <taxon>rosids</taxon>
        <taxon>malvids</taxon>
        <taxon>Brassicales</taxon>
        <taxon>Brassicaceae</taxon>
        <taxon>Camelineae</taxon>
        <taxon>Arabidopsis</taxon>
    </lineage>
</organism>
<dbReference type="InterPro" id="IPR000504">
    <property type="entry name" value="RRM_dom"/>
</dbReference>
<sequence>MTPSLRLLMLVMTAILLATLFNGLPPYLLRHRYGTEQKMSNDDNHGSPSCPSKFTTLYIANLDAQVSEEMLILMFSDFGKITRSVLAKDFRGESRGFAFIVFENADSAGRAMLHMNGRLIGQKILYVERTPKVEEGRDI</sequence>
<dbReference type="Pfam" id="PF00076">
    <property type="entry name" value="RRM_1"/>
    <property type="match status" value="1"/>
</dbReference>
<protein>
    <submittedName>
        <fullName evidence="3">RNA-binding domain superfamily</fullName>
    </submittedName>
</protein>
<reference evidence="3 4" key="1">
    <citation type="submission" date="2020-12" db="EMBL/GenBank/DDBJ databases">
        <title>Concerted genomic and epigenomic changes stabilize Arabidopsis allopolyploids.</title>
        <authorList>
            <person name="Chen Z."/>
        </authorList>
    </citation>
    <scope>NUCLEOTIDE SEQUENCE [LARGE SCALE GENOMIC DNA]</scope>
    <source>
        <strain evidence="3">Allo738</strain>
        <tissue evidence="3">Leaf</tissue>
    </source>
</reference>
<proteinExistence type="predicted"/>
<evidence type="ECO:0000313" key="4">
    <source>
        <dbReference type="Proteomes" id="UP000694240"/>
    </source>
</evidence>
<keyword evidence="1" id="KW-0694">RNA-binding</keyword>
<evidence type="ECO:0000313" key="3">
    <source>
        <dbReference type="EMBL" id="KAG7549370.1"/>
    </source>
</evidence>
<dbReference type="PANTHER" id="PTHR48034">
    <property type="entry name" value="TRANSFORMER-2 SEX-DETERMINING PROTEIN-RELATED"/>
    <property type="match status" value="1"/>
</dbReference>
<dbReference type="GO" id="GO:0003723">
    <property type="term" value="F:RNA binding"/>
    <property type="evidence" value="ECO:0007669"/>
    <property type="project" value="UniProtKB-UniRule"/>
</dbReference>
<dbReference type="SMART" id="SM00360">
    <property type="entry name" value="RRM"/>
    <property type="match status" value="1"/>
</dbReference>
<keyword evidence="4" id="KW-1185">Reference proteome</keyword>
<name>A0A8T1YSM7_9BRAS</name>
<evidence type="ECO:0000256" key="1">
    <source>
        <dbReference type="PROSITE-ProRule" id="PRU00176"/>
    </source>
</evidence>
<feature type="domain" description="RRM" evidence="2">
    <location>
        <begin position="55"/>
        <end position="132"/>
    </location>
</feature>
<dbReference type="EMBL" id="JAEFBK010000011">
    <property type="protein sequence ID" value="KAG7549370.1"/>
    <property type="molecule type" value="Genomic_DNA"/>
</dbReference>
<dbReference type="Proteomes" id="UP000694240">
    <property type="component" value="Chromosome 11"/>
</dbReference>
<comment type="caution">
    <text evidence="3">The sequence shown here is derived from an EMBL/GenBank/DDBJ whole genome shotgun (WGS) entry which is preliminary data.</text>
</comment>